<dbReference type="PANTHER" id="PTHR12048">
    <property type="entry name" value="CCAAT-BINDING FACTOR-RELATED"/>
    <property type="match status" value="1"/>
</dbReference>
<dbReference type="GO" id="GO:0005634">
    <property type="term" value="C:nucleus"/>
    <property type="evidence" value="ECO:0007669"/>
    <property type="project" value="TreeGrafter"/>
</dbReference>
<name>A0AAD9TUS2_9ROSI</name>
<gene>
    <name evidence="1" type="ORF">Ddye_024091</name>
</gene>
<sequence>MSGVWYVDAEELEKRVCGGREERKKRVVVNFKEVERKRELGERLLWQYVVDYKGSRGQTGDIKMFVATQRSETAADKVSAFSVMVVDNSVANLRSLDGLFGMVSSKVGKRHALTGFEALKELFISRMICKFEACSCLFKTPIAEELCVKNVNGIFYEGNARCLNMVVQNESADDDDLEHFEDIVEETKNEPSTAPKKEENNDFKTVNTIKNGTLPVTHQKMKMSHDPLILKKMFQMN</sequence>
<dbReference type="InterPro" id="IPR040155">
    <property type="entry name" value="CEBPZ/Mak21-like"/>
</dbReference>
<proteinExistence type="predicted"/>
<protein>
    <submittedName>
        <fullName evidence="1">Uncharacterized protein</fullName>
    </submittedName>
</protein>
<evidence type="ECO:0000313" key="2">
    <source>
        <dbReference type="Proteomes" id="UP001280121"/>
    </source>
</evidence>
<organism evidence="1 2">
    <name type="scientific">Dipteronia dyeriana</name>
    <dbReference type="NCBI Taxonomy" id="168575"/>
    <lineage>
        <taxon>Eukaryota</taxon>
        <taxon>Viridiplantae</taxon>
        <taxon>Streptophyta</taxon>
        <taxon>Embryophyta</taxon>
        <taxon>Tracheophyta</taxon>
        <taxon>Spermatophyta</taxon>
        <taxon>Magnoliopsida</taxon>
        <taxon>eudicotyledons</taxon>
        <taxon>Gunneridae</taxon>
        <taxon>Pentapetalae</taxon>
        <taxon>rosids</taxon>
        <taxon>malvids</taxon>
        <taxon>Sapindales</taxon>
        <taxon>Sapindaceae</taxon>
        <taxon>Hippocastanoideae</taxon>
        <taxon>Acereae</taxon>
        <taxon>Dipteronia</taxon>
    </lineage>
</organism>
<comment type="caution">
    <text evidence="1">The sequence shown here is derived from an EMBL/GenBank/DDBJ whole genome shotgun (WGS) entry which is preliminary data.</text>
</comment>
<evidence type="ECO:0000313" key="1">
    <source>
        <dbReference type="EMBL" id="KAK2642328.1"/>
    </source>
</evidence>
<reference evidence="1" key="1">
    <citation type="journal article" date="2023" name="Plant J.">
        <title>Genome sequences and population genomics provide insights into the demographic history, inbreeding, and mutation load of two 'living fossil' tree species of Dipteronia.</title>
        <authorList>
            <person name="Feng Y."/>
            <person name="Comes H.P."/>
            <person name="Chen J."/>
            <person name="Zhu S."/>
            <person name="Lu R."/>
            <person name="Zhang X."/>
            <person name="Li P."/>
            <person name="Qiu J."/>
            <person name="Olsen K.M."/>
            <person name="Qiu Y."/>
        </authorList>
    </citation>
    <scope>NUCLEOTIDE SEQUENCE</scope>
    <source>
        <strain evidence="1">KIB01</strain>
    </source>
</reference>
<dbReference type="Proteomes" id="UP001280121">
    <property type="component" value="Unassembled WGS sequence"/>
</dbReference>
<dbReference type="AlphaFoldDB" id="A0AAD9TUS2"/>
<dbReference type="EMBL" id="JANJYI010000007">
    <property type="protein sequence ID" value="KAK2642328.1"/>
    <property type="molecule type" value="Genomic_DNA"/>
</dbReference>
<accession>A0AAD9TUS2</accession>
<keyword evidence="2" id="KW-1185">Reference proteome</keyword>
<dbReference type="PANTHER" id="PTHR12048:SF0">
    <property type="entry name" value="CCAAT_ENHANCER-BINDING PROTEIN ZETA"/>
    <property type="match status" value="1"/>
</dbReference>